<dbReference type="InterPro" id="IPR013098">
    <property type="entry name" value="Ig_I-set"/>
</dbReference>
<evidence type="ECO:0000256" key="4">
    <source>
        <dbReference type="ARBA" id="ARBA00022889"/>
    </source>
</evidence>
<keyword evidence="4" id="KW-0130">Cell adhesion</keyword>
<dbReference type="SMART" id="SM00408">
    <property type="entry name" value="IGc2"/>
    <property type="match status" value="3"/>
</dbReference>
<dbReference type="InterPro" id="IPR007110">
    <property type="entry name" value="Ig-like_dom"/>
</dbReference>
<feature type="chain" id="PRO_5031242368" evidence="9">
    <location>
        <begin position="28"/>
        <end position="659"/>
    </location>
</feature>
<accession>A0A6I8SXH3</accession>
<name>A0A6I8SXH3_XENTR</name>
<feature type="signal peptide" evidence="9">
    <location>
        <begin position="1"/>
        <end position="27"/>
    </location>
</feature>
<dbReference type="InParanoid" id="A0A6I8SXH3"/>
<dbReference type="InterPro" id="IPR051036">
    <property type="entry name" value="SIGLEC"/>
</dbReference>
<evidence type="ECO:0000256" key="8">
    <source>
        <dbReference type="SAM" id="Phobius"/>
    </source>
</evidence>
<comment type="similarity">
    <text evidence="7">Belongs to the immunoglobulin superfamily. SIGLEC (sialic acid binding Ig-like lectin) family.</text>
</comment>
<dbReference type="InterPro" id="IPR003599">
    <property type="entry name" value="Ig_sub"/>
</dbReference>
<evidence type="ECO:0000259" key="10">
    <source>
        <dbReference type="PROSITE" id="PS50835"/>
    </source>
</evidence>
<dbReference type="Ensembl" id="ENSXETT00000073887">
    <property type="protein sequence ID" value="ENSXETP00000097942"/>
    <property type="gene ID" value="ENSXETG00000010925"/>
</dbReference>
<organism evidence="11">
    <name type="scientific">Xenopus tropicalis</name>
    <name type="common">Western clawed frog</name>
    <name type="synonym">Silurana tropicalis</name>
    <dbReference type="NCBI Taxonomy" id="8364"/>
    <lineage>
        <taxon>Eukaryota</taxon>
        <taxon>Metazoa</taxon>
        <taxon>Chordata</taxon>
        <taxon>Craniata</taxon>
        <taxon>Vertebrata</taxon>
        <taxon>Euteleostomi</taxon>
        <taxon>Amphibia</taxon>
        <taxon>Batrachia</taxon>
        <taxon>Anura</taxon>
        <taxon>Pipoidea</taxon>
        <taxon>Pipidae</taxon>
        <taxon>Xenopodinae</taxon>
        <taxon>Xenopus</taxon>
        <taxon>Silurana</taxon>
    </lineage>
</organism>
<dbReference type="PANTHER" id="PTHR12035:SF140">
    <property type="entry name" value="SIALIC ACID-BINDING IG-LIKE LECTIN 16"/>
    <property type="match status" value="1"/>
</dbReference>
<keyword evidence="6 8" id="KW-0472">Membrane</keyword>
<feature type="domain" description="Ig-like" evidence="10">
    <location>
        <begin position="436"/>
        <end position="532"/>
    </location>
</feature>
<evidence type="ECO:0000256" key="2">
    <source>
        <dbReference type="ARBA" id="ARBA00022692"/>
    </source>
</evidence>
<dbReference type="SMART" id="SM00409">
    <property type="entry name" value="IG"/>
    <property type="match status" value="5"/>
</dbReference>
<dbReference type="Gene3D" id="2.60.40.10">
    <property type="entry name" value="Immunoglobulins"/>
    <property type="match status" value="5"/>
</dbReference>
<reference evidence="11" key="1">
    <citation type="journal article" date="2010" name="Science">
        <title>The genome of the Western clawed frog Xenopus tropicalis.</title>
        <authorList>
            <person name="Hellsten U."/>
            <person name="Harland R.M."/>
            <person name="Gilchrist M.J."/>
            <person name="Hendrix D."/>
            <person name="Jurka J."/>
            <person name="Kapitonov V."/>
            <person name="Ovcharenko I."/>
            <person name="Putnam N.H."/>
            <person name="Shu S."/>
            <person name="Taher L."/>
            <person name="Blitz I.L."/>
            <person name="Blumberg B."/>
            <person name="Dichmann D.S."/>
            <person name="Dubchak I."/>
            <person name="Amaya E."/>
            <person name="Detter J.C."/>
            <person name="Fletcher R."/>
            <person name="Gerhard D.S."/>
            <person name="Goodstein D."/>
            <person name="Graves T."/>
            <person name="Grigoriev I.V."/>
            <person name="Grimwood J."/>
            <person name="Kawashima T."/>
            <person name="Lindquist E."/>
            <person name="Lucas S.M."/>
            <person name="Mead P.E."/>
            <person name="Mitros T."/>
            <person name="Ogino H."/>
            <person name="Ohta Y."/>
            <person name="Poliakov A.V."/>
            <person name="Pollet N."/>
            <person name="Robert J."/>
            <person name="Salamov A."/>
            <person name="Sater A.K."/>
            <person name="Schmutz J."/>
            <person name="Terry A."/>
            <person name="Vize P.D."/>
            <person name="Warren W.C."/>
            <person name="Wells D."/>
            <person name="Wills A."/>
            <person name="Wilson R.K."/>
            <person name="Zimmerman L.B."/>
            <person name="Zorn A.M."/>
            <person name="Grainger R."/>
            <person name="Grammer T."/>
            <person name="Khokha M.K."/>
            <person name="Richardson P.M."/>
            <person name="Rokhsar D.S."/>
        </authorList>
    </citation>
    <scope>NUCLEOTIDE SEQUENCE [LARGE SCALE GENOMIC DNA]</scope>
    <source>
        <strain evidence="11">Nigerian</strain>
    </source>
</reference>
<evidence type="ECO:0000256" key="6">
    <source>
        <dbReference type="ARBA" id="ARBA00023136"/>
    </source>
</evidence>
<keyword evidence="5 8" id="KW-1133">Transmembrane helix</keyword>
<reference evidence="11" key="2">
    <citation type="submission" date="2020-05" db="UniProtKB">
        <authorList>
            <consortium name="Ensembl"/>
        </authorList>
    </citation>
    <scope>IDENTIFICATION</scope>
</reference>
<feature type="domain" description="Ig-like" evidence="10">
    <location>
        <begin position="248"/>
        <end position="338"/>
    </location>
</feature>
<dbReference type="GO" id="GO:0016020">
    <property type="term" value="C:membrane"/>
    <property type="evidence" value="ECO:0007669"/>
    <property type="project" value="UniProtKB-SubCell"/>
</dbReference>
<keyword evidence="3" id="KW-0430">Lectin</keyword>
<sequence>MRHIQPQICQHGFVVLFFLLSLPGKGADRGPTPGYTLSAQSVSVTSGLCVEIPCTFTVPAGSTLSTRVTGIWNKIMDCSIVAASTNNCTVSELTKGRFTFIGTVHKGDCSFSISNAQPADQGEYEFRIEDVSLKYSYCWYKLSVSVTDLPEPTISPVGELIAGKPITLTCTAHPAPQGCKGIITWGGRINIENIYNYEREDQAGKVTSISDITVTPSQREHNSPLTCTVTYSGVSTNSSITLDVQYPPSVTITVPGYNGTYENKSVTVIEGDTKLLRCEVNSNPVAEISWGRGDEILSETSGQGVTLALENVSVADTVTYTCLARNTHGSVSGTVSVTVAYAPRRPTISNCTSKGCRVEAIEGTSLSLLCSAESNPPANLSWAKMGQNSTDPLNSSSGRFDVSHVTTDNGGDYMCRARNKHGNSTVSVTVVIIYAPRRLTINYCTINDCFEEKNSSVEVLKSVEVLEGNSLYLQCDADSNPPANVSWIKPLQNITQPLLSAQLNVTNATSQNGGNYMCWATNRVGNESKSITVVIKSLTNDKIHREGLMFGGIFLLLLAAIVIVTVLVMRYKKKRRPPELVEENTSSSPNNYEAVYANIDRRTAVRESVIVLVCYETDILCKQACRVITAISAHFMAIPGLGKCNIACGRLKVFWQYGW</sequence>
<keyword evidence="2 8" id="KW-0812">Transmembrane</keyword>
<proteinExistence type="inferred from homology"/>
<feature type="domain" description="Ig-like" evidence="10">
    <location>
        <begin position="346"/>
        <end position="431"/>
    </location>
</feature>
<dbReference type="InterPro" id="IPR013783">
    <property type="entry name" value="Ig-like_fold"/>
</dbReference>
<protein>
    <submittedName>
        <fullName evidence="11">Siglec-like 1</fullName>
    </submittedName>
</protein>
<comment type="subcellular location">
    <subcellularLocation>
        <location evidence="1">Membrane</location>
        <topology evidence="1">Single-pass type I membrane protein</topology>
    </subcellularLocation>
</comment>
<feature type="transmembrane region" description="Helical" evidence="8">
    <location>
        <begin position="548"/>
        <end position="569"/>
    </location>
</feature>
<dbReference type="PANTHER" id="PTHR12035">
    <property type="entry name" value="SIALIC ACID BINDING IMMUNOGLOBULIN-LIKE LECTIN"/>
    <property type="match status" value="1"/>
</dbReference>
<evidence type="ECO:0000256" key="5">
    <source>
        <dbReference type="ARBA" id="ARBA00022989"/>
    </source>
</evidence>
<dbReference type="GeneTree" id="ENSGT01150000286907"/>
<dbReference type="PROSITE" id="PS50835">
    <property type="entry name" value="IG_LIKE"/>
    <property type="match status" value="4"/>
</dbReference>
<evidence type="ECO:0000256" key="7">
    <source>
        <dbReference type="ARBA" id="ARBA00038361"/>
    </source>
</evidence>
<keyword evidence="9" id="KW-0732">Signal</keyword>
<dbReference type="InterPro" id="IPR003598">
    <property type="entry name" value="Ig_sub2"/>
</dbReference>
<dbReference type="GO" id="GO:0007155">
    <property type="term" value="P:cell adhesion"/>
    <property type="evidence" value="ECO:0007669"/>
    <property type="project" value="UniProtKB-KW"/>
</dbReference>
<evidence type="ECO:0000256" key="9">
    <source>
        <dbReference type="SAM" id="SignalP"/>
    </source>
</evidence>
<evidence type="ECO:0000256" key="1">
    <source>
        <dbReference type="ARBA" id="ARBA00004479"/>
    </source>
</evidence>
<dbReference type="GO" id="GO:0030246">
    <property type="term" value="F:carbohydrate binding"/>
    <property type="evidence" value="ECO:0007669"/>
    <property type="project" value="UniProtKB-KW"/>
</dbReference>
<dbReference type="Pfam" id="PF07679">
    <property type="entry name" value="I-set"/>
    <property type="match status" value="2"/>
</dbReference>
<feature type="domain" description="Ig-like" evidence="10">
    <location>
        <begin position="152"/>
        <end position="241"/>
    </location>
</feature>
<dbReference type="Xenbase" id="XB-GENE-5794232">
    <property type="gene designation" value="siglecl1"/>
</dbReference>
<evidence type="ECO:0000313" key="11">
    <source>
        <dbReference type="Ensembl" id="ENSXETP00000097942"/>
    </source>
</evidence>
<dbReference type="AlphaFoldDB" id="A0A6I8SXH3"/>
<evidence type="ECO:0000256" key="3">
    <source>
        <dbReference type="ARBA" id="ARBA00022734"/>
    </source>
</evidence>
<dbReference type="FunCoup" id="A0A6I8SXH3">
    <property type="interactions" value="956"/>
</dbReference>
<dbReference type="SUPFAM" id="SSF48726">
    <property type="entry name" value="Immunoglobulin"/>
    <property type="match status" value="5"/>
</dbReference>
<gene>
    <name evidence="11" type="primary">siglecl1</name>
</gene>
<dbReference type="Bgee" id="ENSXETG00000010925">
    <property type="expression patterns" value="Expressed in testis and 7 other cell types or tissues"/>
</dbReference>
<dbReference type="Pfam" id="PF13927">
    <property type="entry name" value="Ig_3"/>
    <property type="match status" value="1"/>
</dbReference>
<dbReference type="InterPro" id="IPR036179">
    <property type="entry name" value="Ig-like_dom_sf"/>
</dbReference>